<dbReference type="Proteomes" id="UP000492821">
    <property type="component" value="Unassembled WGS sequence"/>
</dbReference>
<keyword evidence="2" id="KW-0812">Transmembrane</keyword>
<organism evidence="3 4">
    <name type="scientific">Panagrellus redivivus</name>
    <name type="common">Microworm</name>
    <dbReference type="NCBI Taxonomy" id="6233"/>
    <lineage>
        <taxon>Eukaryota</taxon>
        <taxon>Metazoa</taxon>
        <taxon>Ecdysozoa</taxon>
        <taxon>Nematoda</taxon>
        <taxon>Chromadorea</taxon>
        <taxon>Rhabditida</taxon>
        <taxon>Tylenchina</taxon>
        <taxon>Panagrolaimomorpha</taxon>
        <taxon>Panagrolaimoidea</taxon>
        <taxon>Panagrolaimidae</taxon>
        <taxon>Panagrellus</taxon>
    </lineage>
</organism>
<feature type="transmembrane region" description="Helical" evidence="2">
    <location>
        <begin position="105"/>
        <end position="133"/>
    </location>
</feature>
<evidence type="ECO:0000313" key="3">
    <source>
        <dbReference type="Proteomes" id="UP000492821"/>
    </source>
</evidence>
<dbReference type="InterPro" id="IPR036383">
    <property type="entry name" value="TSP1_rpt_sf"/>
</dbReference>
<evidence type="ECO:0000256" key="2">
    <source>
        <dbReference type="SAM" id="Phobius"/>
    </source>
</evidence>
<evidence type="ECO:0000313" key="4">
    <source>
        <dbReference type="WBParaSite" id="Pan_g12874.t1"/>
    </source>
</evidence>
<dbReference type="PROSITE" id="PS50092">
    <property type="entry name" value="TSP1"/>
    <property type="match status" value="1"/>
</dbReference>
<protein>
    <submittedName>
        <fullName evidence="4">TSP1_CCN domain-containing protein</fullName>
    </submittedName>
</protein>
<dbReference type="SMART" id="SM00209">
    <property type="entry name" value="TSP1"/>
    <property type="match status" value="1"/>
</dbReference>
<evidence type="ECO:0000256" key="1">
    <source>
        <dbReference type="SAM" id="MobiDB-lite"/>
    </source>
</evidence>
<feature type="compositionally biased region" description="Polar residues" evidence="1">
    <location>
        <begin position="10"/>
        <end position="23"/>
    </location>
</feature>
<proteinExistence type="predicted"/>
<reference evidence="4" key="2">
    <citation type="submission" date="2020-10" db="UniProtKB">
        <authorList>
            <consortium name="WormBaseParasite"/>
        </authorList>
    </citation>
    <scope>IDENTIFICATION</scope>
</reference>
<accession>A0A7E4UU20</accession>
<keyword evidence="3" id="KW-1185">Reference proteome</keyword>
<dbReference type="SUPFAM" id="SSF82895">
    <property type="entry name" value="TSP-1 type 1 repeat"/>
    <property type="match status" value="1"/>
</dbReference>
<keyword evidence="2" id="KW-1133">Transmembrane helix</keyword>
<dbReference type="InterPro" id="IPR000884">
    <property type="entry name" value="TSP1_rpt"/>
</dbReference>
<keyword evidence="2" id="KW-0472">Membrane</keyword>
<dbReference type="AlphaFoldDB" id="A0A7E4UU20"/>
<dbReference type="WBParaSite" id="Pan_g12874.t1">
    <property type="protein sequence ID" value="Pan_g12874.t1"/>
    <property type="gene ID" value="Pan_g12874"/>
</dbReference>
<sequence length="272" mass="30426">MDKDKESNRVPDTSKSSVSQPQKSAAPKTEPVPLDVTDGIPDDSALQENTLDADPNPAEVGEFTEQLSDVSDGDDDQMQRTASRNALSTWYRRIQPLIRNKRVRVFAIINTFLTAINLILFIGCIIILGFVIFEVIAVKNRSSVDKPCIYQWSEWSECSATCRGLNDTSPPVKTRTVVKDSIIQARGNKYKACESDLEDKTDTAPCNTHKCPQKLSSFKFIGDFRLDVGNEDNDCYIIRDVPIGDNLIEIDVTDLHIECKCGDPCKEMMKNQ</sequence>
<feature type="region of interest" description="Disordered" evidence="1">
    <location>
        <begin position="1"/>
        <end position="59"/>
    </location>
</feature>
<reference evidence="3" key="1">
    <citation type="journal article" date="2013" name="Genetics">
        <title>The draft genome and transcriptome of Panagrellus redivivus are shaped by the harsh demands of a free-living lifestyle.</title>
        <authorList>
            <person name="Srinivasan J."/>
            <person name="Dillman A.R."/>
            <person name="Macchietto M.G."/>
            <person name="Heikkinen L."/>
            <person name="Lakso M."/>
            <person name="Fracchia K.M."/>
            <person name="Antoshechkin I."/>
            <person name="Mortazavi A."/>
            <person name="Wong G."/>
            <person name="Sternberg P.W."/>
        </authorList>
    </citation>
    <scope>NUCLEOTIDE SEQUENCE [LARGE SCALE GENOMIC DNA]</scope>
    <source>
        <strain evidence="3">MT8872</strain>
    </source>
</reference>
<dbReference type="Gene3D" id="2.20.100.10">
    <property type="entry name" value="Thrombospondin type-1 (TSP1) repeat"/>
    <property type="match status" value="1"/>
</dbReference>
<name>A0A7E4UU20_PANRE</name>